<reference evidence="1 2" key="1">
    <citation type="submission" date="2020-08" db="EMBL/GenBank/DDBJ databases">
        <title>Genomic Encyclopedia of Type Strains, Phase IV (KMG-V): Genome sequencing to study the core and pangenomes of soil and plant-associated prokaryotes.</title>
        <authorList>
            <person name="Whitman W."/>
        </authorList>
    </citation>
    <scope>NUCLEOTIDE SEQUENCE [LARGE SCALE GENOMIC DNA]</scope>
    <source>
        <strain evidence="1 2">SEMIA 4011</strain>
    </source>
</reference>
<dbReference type="Proteomes" id="UP000517187">
    <property type="component" value="Unassembled WGS sequence"/>
</dbReference>
<evidence type="ECO:0000313" key="1">
    <source>
        <dbReference type="EMBL" id="MBB6224579.1"/>
    </source>
</evidence>
<name>A0A7X0DW98_RHILE</name>
<sequence length="33" mass="3415">MRGRAKKPSRFPDLNEAGAATLAAAGFKAALNL</sequence>
<organism evidence="1 2">
    <name type="scientific">Rhizobium leguminosarum</name>
    <dbReference type="NCBI Taxonomy" id="384"/>
    <lineage>
        <taxon>Bacteria</taxon>
        <taxon>Pseudomonadati</taxon>
        <taxon>Pseudomonadota</taxon>
        <taxon>Alphaproteobacteria</taxon>
        <taxon>Hyphomicrobiales</taxon>
        <taxon>Rhizobiaceae</taxon>
        <taxon>Rhizobium/Agrobacterium group</taxon>
        <taxon>Rhizobium</taxon>
    </lineage>
</organism>
<dbReference type="EMBL" id="JACIIJ010000016">
    <property type="protein sequence ID" value="MBB6224579.1"/>
    <property type="molecule type" value="Genomic_DNA"/>
</dbReference>
<dbReference type="AlphaFoldDB" id="A0A7X0DW98"/>
<gene>
    <name evidence="1" type="ORF">GGE66_005594</name>
</gene>
<evidence type="ECO:0000313" key="2">
    <source>
        <dbReference type="Proteomes" id="UP000517187"/>
    </source>
</evidence>
<comment type="caution">
    <text evidence="1">The sequence shown here is derived from an EMBL/GenBank/DDBJ whole genome shotgun (WGS) entry which is preliminary data.</text>
</comment>
<accession>A0A7X0DW98</accession>
<protein>
    <submittedName>
        <fullName evidence="1">Uncharacterized protein</fullName>
    </submittedName>
</protein>
<proteinExistence type="predicted"/>